<protein>
    <submittedName>
        <fullName evidence="1">Uncharacterized protein</fullName>
    </submittedName>
</protein>
<dbReference type="Proteomes" id="UP001337655">
    <property type="component" value="Unassembled WGS sequence"/>
</dbReference>
<name>A0AAV9PF87_9PEZI</name>
<gene>
    <name evidence="1" type="ORF">LTR77_003773</name>
</gene>
<keyword evidence="2" id="KW-1185">Reference proteome</keyword>
<evidence type="ECO:0000313" key="2">
    <source>
        <dbReference type="Proteomes" id="UP001337655"/>
    </source>
</evidence>
<accession>A0AAV9PF87</accession>
<sequence>MFATSLRRRSSFAPGIHSLQSDLDLRENNIVTHDLEIPFGSTTDPRGRNTTSSRRLRVLLLAPSAIDETKLTATFERIAHFASLTGGEDVAITFLLNPPQTSNFVSAKYFAPGTKSGNTNLEGVHAYAKIQAEMLSDDSIPHIPTLPLSNLEALPALLKRHMANLSRSPLKPKPAATTFELLQLCTANPPMAQHTAFVLSDLFRDLRDLATACTAVAAEQESSSPLVPGMSSQMSGAWESSNGLSSQFVQGGSMDRLKRLRDLVGEQDCQNIVDFWREEWLLE</sequence>
<dbReference type="RefSeq" id="XP_064660979.1">
    <property type="nucleotide sequence ID" value="XM_064801028.1"/>
</dbReference>
<evidence type="ECO:0000313" key="1">
    <source>
        <dbReference type="EMBL" id="KAK5172135.1"/>
    </source>
</evidence>
<comment type="caution">
    <text evidence="1">The sequence shown here is derived from an EMBL/GenBank/DDBJ whole genome shotgun (WGS) entry which is preliminary data.</text>
</comment>
<dbReference type="EMBL" id="JAVRRT010000005">
    <property type="protein sequence ID" value="KAK5172135.1"/>
    <property type="molecule type" value="Genomic_DNA"/>
</dbReference>
<reference evidence="1 2" key="1">
    <citation type="submission" date="2023-08" db="EMBL/GenBank/DDBJ databases">
        <title>Black Yeasts Isolated from many extreme environments.</title>
        <authorList>
            <person name="Coleine C."/>
            <person name="Stajich J.E."/>
            <person name="Selbmann L."/>
        </authorList>
    </citation>
    <scope>NUCLEOTIDE SEQUENCE [LARGE SCALE GENOMIC DNA]</scope>
    <source>
        <strain evidence="1 2">CCFEE 5935</strain>
    </source>
</reference>
<proteinExistence type="predicted"/>
<dbReference type="GeneID" id="89925119"/>
<dbReference type="AlphaFoldDB" id="A0AAV9PF87"/>
<organism evidence="1 2">
    <name type="scientific">Saxophila tyrrhenica</name>
    <dbReference type="NCBI Taxonomy" id="1690608"/>
    <lineage>
        <taxon>Eukaryota</taxon>
        <taxon>Fungi</taxon>
        <taxon>Dikarya</taxon>
        <taxon>Ascomycota</taxon>
        <taxon>Pezizomycotina</taxon>
        <taxon>Dothideomycetes</taxon>
        <taxon>Dothideomycetidae</taxon>
        <taxon>Mycosphaerellales</taxon>
        <taxon>Extremaceae</taxon>
        <taxon>Saxophila</taxon>
    </lineage>
</organism>